<evidence type="ECO:0000256" key="1">
    <source>
        <dbReference type="SAM" id="Phobius"/>
    </source>
</evidence>
<keyword evidence="1" id="KW-1133">Transmembrane helix</keyword>
<reference evidence="4" key="1">
    <citation type="submission" date="2015-05" db="EMBL/GenBank/DDBJ databases">
        <authorList>
            <consortium name="Pathogen Informatics"/>
        </authorList>
    </citation>
    <scope>NUCLEOTIDE SEQUENCE [LARGE SCALE GENOMIC DNA]</scope>
    <source>
        <strain evidence="3 5">2789STDY5608835</strain>
        <strain evidence="4">L1-83</strain>
    </source>
</reference>
<name>A0A0M6X373_9FIRM</name>
<evidence type="ECO:0000313" key="5">
    <source>
        <dbReference type="Proteomes" id="UP000095395"/>
    </source>
</evidence>
<dbReference type="EMBL" id="CVRS01000142">
    <property type="protein sequence ID" value="CRL43517.1"/>
    <property type="molecule type" value="Genomic_DNA"/>
</dbReference>
<dbReference type="AlphaFoldDB" id="A0A0M6X373"/>
<evidence type="ECO:0000313" key="4">
    <source>
        <dbReference type="Proteomes" id="UP000049828"/>
    </source>
</evidence>
<protein>
    <submittedName>
        <fullName evidence="2">Uncharacterized protein</fullName>
    </submittedName>
</protein>
<evidence type="ECO:0000313" key="3">
    <source>
        <dbReference type="EMBL" id="CUO18672.1"/>
    </source>
</evidence>
<feature type="transmembrane region" description="Helical" evidence="1">
    <location>
        <begin position="107"/>
        <end position="127"/>
    </location>
</feature>
<organism evidence="2 4">
    <name type="scientific">Roseburia inulinivorans</name>
    <dbReference type="NCBI Taxonomy" id="360807"/>
    <lineage>
        <taxon>Bacteria</taxon>
        <taxon>Bacillati</taxon>
        <taxon>Bacillota</taxon>
        <taxon>Clostridia</taxon>
        <taxon>Lachnospirales</taxon>
        <taxon>Lachnospiraceae</taxon>
        <taxon>Roseburia</taxon>
    </lineage>
</organism>
<gene>
    <name evidence="3" type="ORF">ERS852392_02424</name>
    <name evidence="2" type="ORF">RIL183_11171</name>
</gene>
<sequence length="314" mass="36490">MERNALLLYLKNIRDLEFAQIKIQQRINEYNSSFSKKIDSLCQTDYATLPEKPSKHTNGPFLILLGIGLELLCVYMTLIEKSGHPYRIDSNKIGFHYLSMYESSPGFASFLFLSMTAISIFLIHLGANKIKSAKDELKEYEQLLPACIEHNKNEDIRLEKNQQLINEILIKKDDYEKYMKGQYVTVSNLLNDYYNMNLLPNPYRNLASVYYIYDYMSSSQESLQDTFVHEHMENGIQRIISKLDYIIEQNEQIIFSNRILESQNESIKQQNCNMLSSLENIENNSVLCAQYAELAANYTKANAYFSLASYLQNI</sequence>
<keyword evidence="1" id="KW-0812">Transmembrane</keyword>
<keyword evidence="4" id="KW-1185">Reference proteome</keyword>
<reference evidence="2" key="2">
    <citation type="submission" date="2015-05" db="EMBL/GenBank/DDBJ databases">
        <authorList>
            <person name="Wang D.B."/>
            <person name="Wang M."/>
        </authorList>
    </citation>
    <scope>NUCLEOTIDE SEQUENCE [LARGE SCALE GENOMIC DNA]</scope>
    <source>
        <strain evidence="2">L1-83</strain>
    </source>
</reference>
<feature type="transmembrane region" description="Helical" evidence="1">
    <location>
        <begin position="61"/>
        <end position="79"/>
    </location>
</feature>
<accession>A0A0M6X373</accession>
<proteinExistence type="predicted"/>
<dbReference type="EMBL" id="CYYR01000017">
    <property type="protein sequence ID" value="CUO18672.1"/>
    <property type="molecule type" value="Genomic_DNA"/>
</dbReference>
<evidence type="ECO:0000313" key="2">
    <source>
        <dbReference type="EMBL" id="CRL43517.1"/>
    </source>
</evidence>
<dbReference type="Proteomes" id="UP000049828">
    <property type="component" value="Unassembled WGS sequence"/>
</dbReference>
<dbReference type="RefSeq" id="WP_021923020.1">
    <property type="nucleotide sequence ID" value="NZ_CVRS01000142.1"/>
</dbReference>
<dbReference type="OrthoDB" id="2087314at2"/>
<dbReference type="Proteomes" id="UP000095395">
    <property type="component" value="Unassembled WGS sequence"/>
</dbReference>
<keyword evidence="1" id="KW-0472">Membrane</keyword>